<dbReference type="InterPro" id="IPR023214">
    <property type="entry name" value="HAD_sf"/>
</dbReference>
<sequence length="672" mass="69258">MPAETPVVFFDIGATLADAAFEVDGSLTLRPRPRVFEVLDALAGVRRGIVSNPGEGAAARARAKAALDEAFAGRFTDDGLIHWGPKTARGIFDDAVTGAGVAADDCVFVGEDADERAVAREAGLRTAAHPVFARAAVEGRPVFWARIELPEGRSLADLEAVAGGAEVVPVHVADGGLVLAMTTVRGVEALEQGGFTVRLQDQVEETAAFLVRDDRPVVPAAPLADTSAEGRARVEADLRASAAFDFVASELAGTGRAGGPGRGLRDERTVVSLGPAPGGVYLAAAAGVPVEQVHIEGAKPGHTERLLPDPALLSRPGEPDAEGLVQRARGLAPAAGLAGAPSAATVASVRAAVTPDVIRAHVARVSGAAPLVDDGPWRVRSRDAASDDNPVVADALARRLHDLGLTVRLHRFTWRGHRLTNVEAEFPVEGSDGAVLVTAHLDSTADQGEYVDENGRRRPYDPAMDPAPGADDDGSGVAAVMAAAECLSAIVKSDRKPTRTVRFVLFNAEEQGLVGSKVYARAAAAAGDSIAGVLQMDMIAGFQRDGGGGANGARPVEIHAGSAVPGPAVGASETLGDLVVTAMGEVEPGLTTQRLTGADDPAAGRSDHASFHERGWAAVAVCENFFDDTAPATGTQQYHKPGDTLDDRDHNTDYAASIARGVTTAALTLAGL</sequence>
<name>A0AAU2A4K6_9ACTN</name>
<feature type="domain" description="Peptidase M28" evidence="2">
    <location>
        <begin position="421"/>
        <end position="652"/>
    </location>
</feature>
<dbReference type="GO" id="GO:0008235">
    <property type="term" value="F:metalloexopeptidase activity"/>
    <property type="evidence" value="ECO:0007669"/>
    <property type="project" value="InterPro"/>
</dbReference>
<dbReference type="SUPFAM" id="SSF56784">
    <property type="entry name" value="HAD-like"/>
    <property type="match status" value="1"/>
</dbReference>
<dbReference type="GO" id="GO:0006508">
    <property type="term" value="P:proteolysis"/>
    <property type="evidence" value="ECO:0007669"/>
    <property type="project" value="InterPro"/>
</dbReference>
<gene>
    <name evidence="3" type="ORF">OHA22_26630</name>
</gene>
<feature type="compositionally biased region" description="Low complexity" evidence="1">
    <location>
        <begin position="461"/>
        <end position="475"/>
    </location>
</feature>
<evidence type="ECO:0000313" key="3">
    <source>
        <dbReference type="EMBL" id="WTT18851.1"/>
    </source>
</evidence>
<dbReference type="CDD" id="cd01427">
    <property type="entry name" value="HAD_like"/>
    <property type="match status" value="1"/>
</dbReference>
<dbReference type="PANTHER" id="PTHR12147">
    <property type="entry name" value="METALLOPEPTIDASE M28 FAMILY MEMBER"/>
    <property type="match status" value="1"/>
</dbReference>
<dbReference type="Gene3D" id="3.40.50.1000">
    <property type="entry name" value="HAD superfamily/HAD-like"/>
    <property type="match status" value="1"/>
</dbReference>
<protein>
    <submittedName>
        <fullName evidence="3">M20/M25/M40 family metallo-hydrolase</fullName>
    </submittedName>
</protein>
<dbReference type="InterPro" id="IPR045175">
    <property type="entry name" value="M28_fam"/>
</dbReference>
<feature type="region of interest" description="Disordered" evidence="1">
    <location>
        <begin position="451"/>
        <end position="475"/>
    </location>
</feature>
<reference evidence="3" key="1">
    <citation type="submission" date="2022-10" db="EMBL/GenBank/DDBJ databases">
        <title>The complete genomes of actinobacterial strains from the NBC collection.</title>
        <authorList>
            <person name="Joergensen T.S."/>
            <person name="Alvarez Arevalo M."/>
            <person name="Sterndorff E.B."/>
            <person name="Faurdal D."/>
            <person name="Vuksanovic O."/>
            <person name="Mourched A.-S."/>
            <person name="Charusanti P."/>
            <person name="Shaw S."/>
            <person name="Blin K."/>
            <person name="Weber T."/>
        </authorList>
    </citation>
    <scope>NUCLEOTIDE SEQUENCE</scope>
    <source>
        <strain evidence="3">NBC_00093</strain>
    </source>
</reference>
<dbReference type="InterPro" id="IPR036412">
    <property type="entry name" value="HAD-like_sf"/>
</dbReference>
<proteinExistence type="predicted"/>
<dbReference type="SUPFAM" id="SSF53187">
    <property type="entry name" value="Zn-dependent exopeptidases"/>
    <property type="match status" value="1"/>
</dbReference>
<dbReference type="PANTHER" id="PTHR12147:SF26">
    <property type="entry name" value="PEPTIDASE M28 DOMAIN-CONTAINING PROTEIN"/>
    <property type="match status" value="1"/>
</dbReference>
<dbReference type="AlphaFoldDB" id="A0AAU2A4K6"/>
<evidence type="ECO:0000256" key="1">
    <source>
        <dbReference type="SAM" id="MobiDB-lite"/>
    </source>
</evidence>
<accession>A0AAU2A4K6</accession>
<organism evidence="3">
    <name type="scientific">Streptomyces sp. NBC_00093</name>
    <dbReference type="NCBI Taxonomy" id="2975649"/>
    <lineage>
        <taxon>Bacteria</taxon>
        <taxon>Bacillati</taxon>
        <taxon>Actinomycetota</taxon>
        <taxon>Actinomycetes</taxon>
        <taxon>Kitasatosporales</taxon>
        <taxon>Streptomycetaceae</taxon>
        <taxon>Streptomyces</taxon>
    </lineage>
</organism>
<dbReference type="InterPro" id="IPR007484">
    <property type="entry name" value="Peptidase_M28"/>
</dbReference>
<evidence type="ECO:0000259" key="2">
    <source>
        <dbReference type="Pfam" id="PF04389"/>
    </source>
</evidence>
<dbReference type="Gene3D" id="3.40.630.10">
    <property type="entry name" value="Zn peptidases"/>
    <property type="match status" value="1"/>
</dbReference>
<dbReference type="Pfam" id="PF04389">
    <property type="entry name" value="Peptidase_M28"/>
    <property type="match status" value="1"/>
</dbReference>
<dbReference type="EMBL" id="CP108222">
    <property type="protein sequence ID" value="WTT18851.1"/>
    <property type="molecule type" value="Genomic_DNA"/>
</dbReference>